<proteinExistence type="inferred from homology"/>
<reference evidence="5" key="1">
    <citation type="journal article" date="2020" name="bioRxiv">
        <title>Comparative genomics of Chlamydomonas.</title>
        <authorList>
            <person name="Craig R.J."/>
            <person name="Hasan A.R."/>
            <person name="Ness R.W."/>
            <person name="Keightley P.D."/>
        </authorList>
    </citation>
    <scope>NUCLEOTIDE SEQUENCE</scope>
    <source>
        <strain evidence="5">CCAP 11/70</strain>
    </source>
</reference>
<keyword evidence="6" id="KW-1185">Reference proteome</keyword>
<dbReference type="OrthoDB" id="522284at2759"/>
<evidence type="ECO:0000256" key="2">
    <source>
        <dbReference type="ARBA" id="ARBA00010271"/>
    </source>
</evidence>
<dbReference type="Proteomes" id="UP000612055">
    <property type="component" value="Unassembled WGS sequence"/>
</dbReference>
<evidence type="ECO:0000256" key="1">
    <source>
        <dbReference type="ARBA" id="ARBA00004323"/>
    </source>
</evidence>
<dbReference type="InterPro" id="IPR004263">
    <property type="entry name" value="Exostosin"/>
</dbReference>
<dbReference type="AlphaFoldDB" id="A0A835Y0J0"/>
<dbReference type="InterPro" id="IPR040911">
    <property type="entry name" value="Exostosin_GT47"/>
</dbReference>
<dbReference type="PANTHER" id="PTHR11062:SF376">
    <property type="entry name" value="EXOSTOSIN FAMILY PROTEIN"/>
    <property type="match status" value="1"/>
</dbReference>
<keyword evidence="3" id="KW-0333">Golgi apparatus</keyword>
<protein>
    <recommendedName>
        <fullName evidence="4">Exostosin GT47 domain-containing protein</fullName>
    </recommendedName>
</protein>
<accession>A0A835Y0J0</accession>
<comment type="similarity">
    <text evidence="2">Belongs to the glycosyltransferase 47 family.</text>
</comment>
<dbReference type="PANTHER" id="PTHR11062">
    <property type="entry name" value="EXOSTOSIN HEPARAN SULFATE GLYCOSYLTRANSFERASE -RELATED"/>
    <property type="match status" value="1"/>
</dbReference>
<gene>
    <name evidence="5" type="ORF">HYH03_008316</name>
</gene>
<dbReference type="GO" id="GO:0000139">
    <property type="term" value="C:Golgi membrane"/>
    <property type="evidence" value="ECO:0007669"/>
    <property type="project" value="UniProtKB-SubCell"/>
</dbReference>
<evidence type="ECO:0000313" key="6">
    <source>
        <dbReference type="Proteomes" id="UP000612055"/>
    </source>
</evidence>
<name>A0A835Y0J0_9CHLO</name>
<sequence length="515" mass="57126">MYEFPPQFHVWRYIWNDRPLNLMLWERFMSLGLRTTDPEEADFFFIPALDRSCNNTRWDDTFAYITTHYAKYWNRRQGRDHLVTQPADWGRCEPYWYRPPAAPFMENVTVLHQWGLTVDRSAELGHKEFKACHKPNQDLVISGQSPEIFMSGVFKESVWHPERRAKPVVKTSLASMFGSLCAWNSNQEPPCPNKWYSLGVRGALWELLRGRPGFNIAKRVGNQGRGMAESEFCLSPTGAGWGKRGYMGAALGCIPVIISDHVAQAFEPFLDWNDFGVWIPESHMNETEAILRGFTPEQKAEKMRKLYCAARHFTYTSVYGNVFEGDDGRYDAIAMIVRILRARRDHPGVPDDRLAQVDQGFADFLACRSPAPPLPLAHTLTPARGNGSDGRGDGFPRRTVTTAAWVRSAQGWTHTPPAAGVAAASDAGAGAGVGAGGQQAVVARSGELTFSGPLCLHNAREIAYPVPGGLDPDSRSQVRAGYCLPGNMKRPGDFFPGGSVTCPPTGPITQCAVMV</sequence>
<evidence type="ECO:0000259" key="4">
    <source>
        <dbReference type="Pfam" id="PF03016"/>
    </source>
</evidence>
<evidence type="ECO:0000256" key="3">
    <source>
        <dbReference type="ARBA" id="ARBA00023034"/>
    </source>
</evidence>
<organism evidence="5 6">
    <name type="scientific">Edaphochlamys debaryana</name>
    <dbReference type="NCBI Taxonomy" id="47281"/>
    <lineage>
        <taxon>Eukaryota</taxon>
        <taxon>Viridiplantae</taxon>
        <taxon>Chlorophyta</taxon>
        <taxon>core chlorophytes</taxon>
        <taxon>Chlorophyceae</taxon>
        <taxon>CS clade</taxon>
        <taxon>Chlamydomonadales</taxon>
        <taxon>Chlamydomonadales incertae sedis</taxon>
        <taxon>Edaphochlamys</taxon>
    </lineage>
</organism>
<dbReference type="EMBL" id="JAEHOE010000037">
    <property type="protein sequence ID" value="KAG2493500.1"/>
    <property type="molecule type" value="Genomic_DNA"/>
</dbReference>
<dbReference type="Pfam" id="PF03016">
    <property type="entry name" value="Exostosin_GT47"/>
    <property type="match status" value="1"/>
</dbReference>
<comment type="caution">
    <text evidence="5">The sequence shown here is derived from an EMBL/GenBank/DDBJ whole genome shotgun (WGS) entry which is preliminary data.</text>
</comment>
<evidence type="ECO:0000313" key="5">
    <source>
        <dbReference type="EMBL" id="KAG2493500.1"/>
    </source>
</evidence>
<feature type="domain" description="Exostosin GT47" evidence="4">
    <location>
        <begin position="30"/>
        <end position="292"/>
    </location>
</feature>
<comment type="subcellular location">
    <subcellularLocation>
        <location evidence="1">Golgi apparatus membrane</location>
        <topology evidence="1">Single-pass type II membrane protein</topology>
    </subcellularLocation>
</comment>
<dbReference type="GO" id="GO:0016757">
    <property type="term" value="F:glycosyltransferase activity"/>
    <property type="evidence" value="ECO:0007669"/>
    <property type="project" value="InterPro"/>
</dbReference>